<gene>
    <name evidence="7" type="ORF">AA23TX_01060</name>
</gene>
<dbReference type="SMART" id="SM00822">
    <property type="entry name" value="PKS_KR"/>
    <property type="match status" value="1"/>
</dbReference>
<evidence type="ECO:0000256" key="1">
    <source>
        <dbReference type="ARBA" id="ARBA00022450"/>
    </source>
</evidence>
<dbReference type="InterPro" id="IPR009081">
    <property type="entry name" value="PP-bd_ACP"/>
</dbReference>
<dbReference type="InterPro" id="IPR057326">
    <property type="entry name" value="KR_dom"/>
</dbReference>
<dbReference type="Gene3D" id="1.10.1200.10">
    <property type="entry name" value="ACP-like"/>
    <property type="match status" value="2"/>
</dbReference>
<dbReference type="SMART" id="SM00827">
    <property type="entry name" value="PKS_AT"/>
    <property type="match status" value="1"/>
</dbReference>
<feature type="region of interest" description="Disordered" evidence="4">
    <location>
        <begin position="376"/>
        <end position="445"/>
    </location>
</feature>
<keyword evidence="2" id="KW-0597">Phosphoprotein</keyword>
<dbReference type="InterPro" id="IPR014030">
    <property type="entry name" value="Ketoacyl_synth_N"/>
</dbReference>
<dbReference type="Gene3D" id="3.40.50.720">
    <property type="entry name" value="NAD(P)-binding Rossmann-like Domain"/>
    <property type="match status" value="1"/>
</dbReference>
<dbReference type="GO" id="GO:0004312">
    <property type="term" value="F:fatty acid synthase activity"/>
    <property type="evidence" value="ECO:0007669"/>
    <property type="project" value="TreeGrafter"/>
</dbReference>
<dbReference type="InterPro" id="IPR042104">
    <property type="entry name" value="PKS_dehydratase_sf"/>
</dbReference>
<keyword evidence="8" id="KW-1185">Reference proteome</keyword>
<evidence type="ECO:0000256" key="4">
    <source>
        <dbReference type="SAM" id="MobiDB-lite"/>
    </source>
</evidence>
<dbReference type="PROSITE" id="PS50075">
    <property type="entry name" value="CARRIER"/>
    <property type="match status" value="2"/>
</dbReference>
<dbReference type="InterPro" id="IPR020806">
    <property type="entry name" value="PKS_PP-bd"/>
</dbReference>
<dbReference type="CDD" id="cd00833">
    <property type="entry name" value="PKS"/>
    <property type="match status" value="1"/>
</dbReference>
<dbReference type="Pfam" id="PF02801">
    <property type="entry name" value="Ketoacyl-synt_C"/>
    <property type="match status" value="1"/>
</dbReference>
<dbReference type="Gene3D" id="3.30.70.3290">
    <property type="match status" value="1"/>
</dbReference>
<feature type="domain" description="Carrier" evidence="5">
    <location>
        <begin position="1516"/>
        <end position="1590"/>
    </location>
</feature>
<dbReference type="InterPro" id="IPR001227">
    <property type="entry name" value="Ac_transferase_dom_sf"/>
</dbReference>
<dbReference type="InterPro" id="IPR016039">
    <property type="entry name" value="Thiolase-like"/>
</dbReference>
<evidence type="ECO:0000256" key="3">
    <source>
        <dbReference type="ARBA" id="ARBA00022679"/>
    </source>
</evidence>
<organism evidence="7 8">
    <name type="scientific">Amycolatopsis camponoti</name>
    <dbReference type="NCBI Taxonomy" id="2606593"/>
    <lineage>
        <taxon>Bacteria</taxon>
        <taxon>Bacillati</taxon>
        <taxon>Actinomycetota</taxon>
        <taxon>Actinomycetes</taxon>
        <taxon>Pseudonocardiales</taxon>
        <taxon>Pseudonocardiaceae</taxon>
        <taxon>Amycolatopsis</taxon>
    </lineage>
</organism>
<reference evidence="7 8" key="1">
    <citation type="submission" date="2019-09" db="EMBL/GenBank/DDBJ databases">
        <authorList>
            <person name="Leyn A S."/>
        </authorList>
    </citation>
    <scope>NUCLEOTIDE SEQUENCE [LARGE SCALE GENOMIC DNA]</scope>
    <source>
        <strain evidence="7">AA231_1</strain>
    </source>
</reference>
<dbReference type="Gene3D" id="3.40.47.10">
    <property type="match status" value="2"/>
</dbReference>
<dbReference type="SUPFAM" id="SSF53474">
    <property type="entry name" value="alpha/beta-Hydrolases"/>
    <property type="match status" value="1"/>
</dbReference>
<proteinExistence type="predicted"/>
<accession>A0A6I8LLI7</accession>
<dbReference type="InterPro" id="IPR014031">
    <property type="entry name" value="Ketoacyl_synth_C"/>
</dbReference>
<dbReference type="Pfam" id="PF00550">
    <property type="entry name" value="PP-binding"/>
    <property type="match status" value="2"/>
</dbReference>
<evidence type="ECO:0000313" key="7">
    <source>
        <dbReference type="EMBL" id="VVJ16039.1"/>
    </source>
</evidence>
<dbReference type="Pfam" id="PF21089">
    <property type="entry name" value="PKS_DH_N"/>
    <property type="match status" value="1"/>
</dbReference>
<evidence type="ECO:0000313" key="8">
    <source>
        <dbReference type="Proteomes" id="UP000399805"/>
    </source>
</evidence>
<dbReference type="SMART" id="SM00825">
    <property type="entry name" value="PKS_KS"/>
    <property type="match status" value="1"/>
</dbReference>
<dbReference type="Pfam" id="PF00698">
    <property type="entry name" value="Acyl_transf_1"/>
    <property type="match status" value="1"/>
</dbReference>
<dbReference type="InterPro" id="IPR001031">
    <property type="entry name" value="Thioesterase"/>
</dbReference>
<dbReference type="InterPro" id="IPR036291">
    <property type="entry name" value="NAD(P)-bd_dom_sf"/>
</dbReference>
<dbReference type="Gene3D" id="3.40.366.10">
    <property type="entry name" value="Malonyl-Coenzyme A Acyl Carrier Protein, domain 2"/>
    <property type="match status" value="1"/>
</dbReference>
<dbReference type="InterPro" id="IPR029058">
    <property type="entry name" value="AB_hydrolase_fold"/>
</dbReference>
<dbReference type="GO" id="GO:0071770">
    <property type="term" value="P:DIM/DIP cell wall layer assembly"/>
    <property type="evidence" value="ECO:0007669"/>
    <property type="project" value="TreeGrafter"/>
</dbReference>
<keyword evidence="3" id="KW-0808">Transferase</keyword>
<dbReference type="InterPro" id="IPR006162">
    <property type="entry name" value="Ppantetheine_attach_site"/>
</dbReference>
<dbReference type="SMART" id="SM00826">
    <property type="entry name" value="PKS_DH"/>
    <property type="match status" value="1"/>
</dbReference>
<evidence type="ECO:0000259" key="6">
    <source>
        <dbReference type="PROSITE" id="PS52004"/>
    </source>
</evidence>
<dbReference type="InterPro" id="IPR014043">
    <property type="entry name" value="Acyl_transferase_dom"/>
</dbReference>
<sequence>MTGPGELRRWLTERIAGLTGVAPEHLDARVPLAELGLSSRDAVTVAAELGERLGREPDLGLLGRHPSIAALVTALAGPDTRPRTAEPVAVLGVGCRLPGGIESADQLWHALLTGADVTGPPPDPRPGDFLSDVNGFDAAFFGFDAAEAAAMDPRRRFLLETTWAALEHAGIAPGTLRGSRTGVFVGASAADHALFAASMIANGVSERFDLRGPSVVVDTAGSSALVAVHQAVRALAAGEADLTLAAGVQVLSPPPRDGTVYGEGCGVVVLKRLTDARRDADRVLAVIRGSATGWAAQEQILADAHAVAGSSLSTVDYVETQGGSAEAQALARNRSLQRPMLVGSMSGSFGDLGAASGIVGLIKVVLALWHDRLPPSRVRLPSGNEPATGHDQFVPSPGPPANTAELAAGRARLGPAPGRDRHPRASPGDSPRLSPVDKSTGWPRYAGTARAGVSASGAGGSGAHVVVEEWPKPLEPATPGSRWNGRPQVFTVSARSESALRRRAGDLADWLAGPGRVTAPGDLAAALARRREHLPLRAAVVTSSRAALVAGLRALADGGTTKDVVRGTAGQVPPRPVFVFSGAGAQWPAMGRRMLGAEPEFRAAVGALEPLFLAKAGFSLRGALRRPFGDPAVVPPLVFGLQVALAGWWRAHGVEPAAVLGHSAGEIAAAVVAGALDAGAGLDIVVSRANLLSQLPAGTMAVVELSAAEVRALDFPGITVVEHASPAQCTVAGTAEDLAVLVSHVDGLGRWARRLAGTTNSAAVETILDRFRAGLGDLRPRPPETAYYTSVLDDPRATPAFDAGYWMANLRRPVRFTQAVAAAVADGHRWFVEVSPHPIALPAVEQTAGSVRTLPTLSRRDGEENAFARSLAELHTAGHPAVLDRRYPEAPVLDLPPPPWERRTFRPRPAGHPLPGARVEVPDEGRHLWQTTIVAEELDEHRAHDVPVFPAAGFLELVLAGARERFGTGSVRVDGLEVHRMLAVTGETVLSTEIRDDGAAVVRAKAGASWVRHATAWVSADTEPAPAILSEVDERTRPIAPKSGLAGTLAATLPEGSLPDGFGRVRLLGDPGRGVRCLADDAGTVQLVTRDGEVVADFRDIRLQAPGTVPLAARAFGITWPRTPLPPVPSGRRNSWLLLTDEHPAALGRAVALALALAAAGDEALSLPQDDLGELPAFLAERPVRGVVFLTGAPHAYRDPEDAQDLLRTVRSVLARLAFDIRFHLVTQSSGEPGLAFLRGLVRVLAFERPELRATLVDCDARSEVDVLARELRSGAPDDEVRWRRDVRYAARLTRVPLVDGVSTGPGAYVVTGARGSATARWLAGNGATRIVLCGLSGDDIGLSGVDVVVVAGDIAEPGVAERLVAAATADGLPLRGIVHAAGDDVASLWRSKVLGARRLHDATADAPPDWWLLYSSSASLIGAPGRTALATADAWLDAFATWRRTRGLPATTVNWGADPVLDPMPVAEALEALPAVLAADRSSVGIARLDAGRVAGRFPELGRRPFFSAVLPAVPVPETAHERLTTIVARLLGDAVPRDVPLVELGLDSLTAMRARAAAEREFGVTLPVPLLLGGANLKDLAEYVTGTRAPVATPDRRPGIPPLVLFGESMVYRPLLDRLEGVPCRGVEASDVEGCVASLREVQPSGPYRLGGWAAGGVLAFETARRLAASGERVDVVVLFDSEAPLGAESYAGRVVLYRAADAAAAGWAACCADLHVETVPGDHRTMLDPPHVAVPARLLAAELAGRTSPGITPV</sequence>
<dbReference type="InterPro" id="IPR016035">
    <property type="entry name" value="Acyl_Trfase/lysoPLipase"/>
</dbReference>
<dbReference type="PANTHER" id="PTHR43775">
    <property type="entry name" value="FATTY ACID SYNTHASE"/>
    <property type="match status" value="1"/>
</dbReference>
<dbReference type="SUPFAM" id="SSF47336">
    <property type="entry name" value="ACP-like"/>
    <property type="match status" value="2"/>
</dbReference>
<dbReference type="Pfam" id="PF00975">
    <property type="entry name" value="Thioesterase"/>
    <property type="match status" value="1"/>
</dbReference>
<dbReference type="Gene3D" id="3.10.129.110">
    <property type="entry name" value="Polyketide synthase dehydratase"/>
    <property type="match status" value="1"/>
</dbReference>
<dbReference type="RefSeq" id="WP_155541438.1">
    <property type="nucleotide sequence ID" value="NZ_CABVGP010000001.1"/>
</dbReference>
<dbReference type="SUPFAM" id="SSF52151">
    <property type="entry name" value="FabD/lysophospholipase-like"/>
    <property type="match status" value="1"/>
</dbReference>
<feature type="domain" description="Ketosynthase family 3 (KS3)" evidence="6">
    <location>
        <begin position="85"/>
        <end position="469"/>
    </location>
</feature>
<dbReference type="InterPro" id="IPR049552">
    <property type="entry name" value="PKS_DH_N"/>
</dbReference>
<evidence type="ECO:0000256" key="2">
    <source>
        <dbReference type="ARBA" id="ARBA00022553"/>
    </source>
</evidence>
<dbReference type="Gene3D" id="3.40.50.1820">
    <property type="entry name" value="alpha/beta hydrolase"/>
    <property type="match status" value="2"/>
</dbReference>
<dbReference type="Pfam" id="PF16197">
    <property type="entry name" value="KAsynt_C_assoc"/>
    <property type="match status" value="1"/>
</dbReference>
<dbReference type="InterPro" id="IPR036736">
    <property type="entry name" value="ACP-like_sf"/>
</dbReference>
<dbReference type="EMBL" id="CABVGP010000001">
    <property type="protein sequence ID" value="VVJ16039.1"/>
    <property type="molecule type" value="Genomic_DNA"/>
</dbReference>
<dbReference type="Proteomes" id="UP000399805">
    <property type="component" value="Unassembled WGS sequence"/>
</dbReference>
<dbReference type="GO" id="GO:0005886">
    <property type="term" value="C:plasma membrane"/>
    <property type="evidence" value="ECO:0007669"/>
    <property type="project" value="TreeGrafter"/>
</dbReference>
<keyword evidence="1" id="KW-0596">Phosphopantetheine</keyword>
<dbReference type="Pfam" id="PF00109">
    <property type="entry name" value="ketoacyl-synt"/>
    <property type="match status" value="1"/>
</dbReference>
<dbReference type="Pfam" id="PF08659">
    <property type="entry name" value="KR"/>
    <property type="match status" value="1"/>
</dbReference>
<feature type="domain" description="Carrier" evidence="5">
    <location>
        <begin position="2"/>
        <end position="79"/>
    </location>
</feature>
<dbReference type="GO" id="GO:0005737">
    <property type="term" value="C:cytoplasm"/>
    <property type="evidence" value="ECO:0007669"/>
    <property type="project" value="TreeGrafter"/>
</dbReference>
<dbReference type="InterPro" id="IPR050091">
    <property type="entry name" value="PKS_NRPS_Biosynth_Enz"/>
</dbReference>
<dbReference type="SUPFAM" id="SSF51735">
    <property type="entry name" value="NAD(P)-binding Rossmann-fold domains"/>
    <property type="match status" value="2"/>
</dbReference>
<dbReference type="PROSITE" id="PS52004">
    <property type="entry name" value="KS3_2"/>
    <property type="match status" value="1"/>
</dbReference>
<dbReference type="PROSITE" id="PS00012">
    <property type="entry name" value="PHOSPHOPANTETHEINE"/>
    <property type="match status" value="1"/>
</dbReference>
<dbReference type="InterPro" id="IPR020841">
    <property type="entry name" value="PKS_Beta-ketoAc_synthase_dom"/>
</dbReference>
<evidence type="ECO:0000259" key="5">
    <source>
        <dbReference type="PROSITE" id="PS50075"/>
    </source>
</evidence>
<protein>
    <submittedName>
        <fullName evidence="7">Modular polyketide synthase</fullName>
    </submittedName>
</protein>
<dbReference type="InterPro" id="IPR020807">
    <property type="entry name" value="PKS_DH"/>
</dbReference>
<dbReference type="GO" id="GO:0006633">
    <property type="term" value="P:fatty acid biosynthetic process"/>
    <property type="evidence" value="ECO:0007669"/>
    <property type="project" value="TreeGrafter"/>
</dbReference>
<dbReference type="InterPro" id="IPR013968">
    <property type="entry name" value="PKS_KR"/>
</dbReference>
<dbReference type="SMART" id="SM00823">
    <property type="entry name" value="PKS_PP"/>
    <property type="match status" value="2"/>
</dbReference>
<dbReference type="PANTHER" id="PTHR43775:SF37">
    <property type="entry name" value="SI:DKEY-61P9.11"/>
    <property type="match status" value="1"/>
</dbReference>
<dbReference type="InterPro" id="IPR032821">
    <property type="entry name" value="PKS_assoc"/>
</dbReference>
<feature type="compositionally biased region" description="Low complexity" evidence="4">
    <location>
        <begin position="406"/>
        <end position="417"/>
    </location>
</feature>
<dbReference type="GO" id="GO:0031177">
    <property type="term" value="F:phosphopantetheine binding"/>
    <property type="evidence" value="ECO:0007669"/>
    <property type="project" value="InterPro"/>
</dbReference>
<name>A0A6I8LLI7_9PSEU</name>
<dbReference type="SUPFAM" id="SSF53901">
    <property type="entry name" value="Thiolase-like"/>
    <property type="match status" value="1"/>
</dbReference>